<protein>
    <recommendedName>
        <fullName evidence="2">DUF2423 domain-containing protein</fullName>
    </recommendedName>
</protein>
<dbReference type="EMBL" id="CACVBS010000028">
    <property type="protein sequence ID" value="CAA7260170.1"/>
    <property type="molecule type" value="Genomic_DNA"/>
</dbReference>
<accession>A0A8S0VTF2</accession>
<dbReference type="Proteomes" id="UP000467700">
    <property type="component" value="Unassembled WGS sequence"/>
</dbReference>
<evidence type="ECO:0000313" key="3">
    <source>
        <dbReference type="EMBL" id="CAA7260170.1"/>
    </source>
</evidence>
<dbReference type="AlphaFoldDB" id="A0A8S0VTF2"/>
<reference evidence="3 4" key="1">
    <citation type="submission" date="2020-01" db="EMBL/GenBank/DDBJ databases">
        <authorList>
            <person name="Gupta K D."/>
        </authorList>
    </citation>
    <scope>NUCLEOTIDE SEQUENCE [LARGE SCALE GENOMIC DNA]</scope>
</reference>
<dbReference type="GO" id="GO:0030687">
    <property type="term" value="C:preribosome, large subunit precursor"/>
    <property type="evidence" value="ECO:0007669"/>
    <property type="project" value="TreeGrafter"/>
</dbReference>
<feature type="region of interest" description="Disordered" evidence="1">
    <location>
        <begin position="105"/>
        <end position="132"/>
    </location>
</feature>
<gene>
    <name evidence="3" type="ORF">AAE3_LOCUS1950</name>
</gene>
<evidence type="ECO:0000256" key="1">
    <source>
        <dbReference type="SAM" id="MobiDB-lite"/>
    </source>
</evidence>
<keyword evidence="4" id="KW-1185">Reference proteome</keyword>
<dbReference type="PANTHER" id="PTHR28219">
    <property type="entry name" value="UPF0642 PROTEIN YBL028C"/>
    <property type="match status" value="1"/>
</dbReference>
<dbReference type="OrthoDB" id="4087970at2759"/>
<feature type="compositionally biased region" description="Basic and acidic residues" evidence="1">
    <location>
        <begin position="116"/>
        <end position="132"/>
    </location>
</feature>
<name>A0A8S0VTF2_CYCAE</name>
<sequence length="157" mass="17617">MAKSLRSKTKRAFRSKKRETGVYAAAAAARLNRLNAKLIQTTKKDLDGDVIVGDAQEGDTSGWCWFATFGLMDPNDITLDGLEAETLDDIQQVRPDSMAIDTEYPKRVSTHGPRGSRREEWRKSKGRDCSTEKSRALQEKTLIFNFYTRDPSIGLTA</sequence>
<dbReference type="Pfam" id="PF10338">
    <property type="entry name" value="YBL028C_N"/>
    <property type="match status" value="1"/>
</dbReference>
<organism evidence="3 4">
    <name type="scientific">Cyclocybe aegerita</name>
    <name type="common">Black poplar mushroom</name>
    <name type="synonym">Agrocybe aegerita</name>
    <dbReference type="NCBI Taxonomy" id="1973307"/>
    <lineage>
        <taxon>Eukaryota</taxon>
        <taxon>Fungi</taxon>
        <taxon>Dikarya</taxon>
        <taxon>Basidiomycota</taxon>
        <taxon>Agaricomycotina</taxon>
        <taxon>Agaricomycetes</taxon>
        <taxon>Agaricomycetidae</taxon>
        <taxon>Agaricales</taxon>
        <taxon>Agaricineae</taxon>
        <taxon>Bolbitiaceae</taxon>
        <taxon>Cyclocybe</taxon>
    </lineage>
</organism>
<dbReference type="InterPro" id="IPR019434">
    <property type="entry name" value="DUF2423"/>
</dbReference>
<proteinExistence type="predicted"/>
<feature type="domain" description="DUF2423" evidence="2">
    <location>
        <begin position="1"/>
        <end position="44"/>
    </location>
</feature>
<evidence type="ECO:0000313" key="4">
    <source>
        <dbReference type="Proteomes" id="UP000467700"/>
    </source>
</evidence>
<comment type="caution">
    <text evidence="3">The sequence shown here is derived from an EMBL/GenBank/DDBJ whole genome shotgun (WGS) entry which is preliminary data.</text>
</comment>
<evidence type="ECO:0000259" key="2">
    <source>
        <dbReference type="Pfam" id="PF10338"/>
    </source>
</evidence>
<dbReference type="PANTHER" id="PTHR28219:SF1">
    <property type="entry name" value="UPF0642 PROTEIN YBL028C"/>
    <property type="match status" value="1"/>
</dbReference>